<sequence length="193" mass="19363">MNLTPKSRTGLRLKVGAAALSLIVLAAVSGCVAPLEETNAGYTVTRPIPSAPPNPGNAGPAPTPTLGGDGSAIRLSPLSADDIQTARLAGELVCVFAEQGRTLLYASGNASSTERASGIVKLGDYVEPVSAPGGFDGILRGATFAGRGTTIIVARSSDQPIGGGESPGHPATLTFQRADGASRVLNGIWTCGP</sequence>
<evidence type="ECO:0000256" key="1">
    <source>
        <dbReference type="SAM" id="MobiDB-lite"/>
    </source>
</evidence>
<reference evidence="4" key="1">
    <citation type="journal article" date="2019" name="Int. J. Syst. Evol. Microbiol.">
        <title>The Global Catalogue of Microorganisms (GCM) 10K type strain sequencing project: providing services to taxonomists for standard genome sequencing and annotation.</title>
        <authorList>
            <consortium name="The Broad Institute Genomics Platform"/>
            <consortium name="The Broad Institute Genome Sequencing Center for Infectious Disease"/>
            <person name="Wu L."/>
            <person name="Ma J."/>
        </authorList>
    </citation>
    <scope>NUCLEOTIDE SEQUENCE [LARGE SCALE GENOMIC DNA]</scope>
    <source>
        <strain evidence="4">CCM 8875</strain>
    </source>
</reference>
<dbReference type="Proteomes" id="UP001597302">
    <property type="component" value="Unassembled WGS sequence"/>
</dbReference>
<evidence type="ECO:0000256" key="2">
    <source>
        <dbReference type="SAM" id="SignalP"/>
    </source>
</evidence>
<name>A0ABW4E1K5_9RHOB</name>
<feature type="chain" id="PRO_5046636620" evidence="2">
    <location>
        <begin position="27"/>
        <end position="193"/>
    </location>
</feature>
<dbReference type="RefSeq" id="WP_131578247.1">
    <property type="nucleotide sequence ID" value="NZ_CBCSAJ010000095.1"/>
</dbReference>
<accession>A0ABW4E1K5</accession>
<feature type="region of interest" description="Disordered" evidence="1">
    <location>
        <begin position="46"/>
        <end position="70"/>
    </location>
</feature>
<keyword evidence="2" id="KW-0732">Signal</keyword>
<dbReference type="PROSITE" id="PS51257">
    <property type="entry name" value="PROKAR_LIPOPROTEIN"/>
    <property type="match status" value="1"/>
</dbReference>
<organism evidence="3 4">
    <name type="scientific">Paracoccus nototheniae</name>
    <dbReference type="NCBI Taxonomy" id="2489002"/>
    <lineage>
        <taxon>Bacteria</taxon>
        <taxon>Pseudomonadati</taxon>
        <taxon>Pseudomonadota</taxon>
        <taxon>Alphaproteobacteria</taxon>
        <taxon>Rhodobacterales</taxon>
        <taxon>Paracoccaceae</taxon>
        <taxon>Paracoccus</taxon>
    </lineage>
</organism>
<feature type="signal peptide" evidence="2">
    <location>
        <begin position="1"/>
        <end position="26"/>
    </location>
</feature>
<evidence type="ECO:0000313" key="3">
    <source>
        <dbReference type="EMBL" id="MFD1482569.1"/>
    </source>
</evidence>
<keyword evidence="4" id="KW-1185">Reference proteome</keyword>
<evidence type="ECO:0000313" key="4">
    <source>
        <dbReference type="Proteomes" id="UP001597302"/>
    </source>
</evidence>
<protein>
    <submittedName>
        <fullName evidence="3">Uncharacterized protein</fullName>
    </submittedName>
</protein>
<proteinExistence type="predicted"/>
<comment type="caution">
    <text evidence="3">The sequence shown here is derived from an EMBL/GenBank/DDBJ whole genome shotgun (WGS) entry which is preliminary data.</text>
</comment>
<gene>
    <name evidence="3" type="ORF">ACFQ5P_14835</name>
</gene>
<dbReference type="EMBL" id="JBHTOQ010000030">
    <property type="protein sequence ID" value="MFD1482569.1"/>
    <property type="molecule type" value="Genomic_DNA"/>
</dbReference>